<evidence type="ECO:0000313" key="7">
    <source>
        <dbReference type="EMBL" id="CAB3243920.1"/>
    </source>
</evidence>
<dbReference type="GO" id="GO:0031267">
    <property type="term" value="F:small GTPase binding"/>
    <property type="evidence" value="ECO:0007669"/>
    <property type="project" value="InterPro"/>
</dbReference>
<dbReference type="SUPFAM" id="SSF48371">
    <property type="entry name" value="ARM repeat"/>
    <property type="match status" value="1"/>
</dbReference>
<dbReference type="PANTHER" id="PTHR12363:SF33">
    <property type="entry name" value="IMPORTIN-13"/>
    <property type="match status" value="1"/>
</dbReference>
<evidence type="ECO:0000256" key="5">
    <source>
        <dbReference type="ARBA" id="ARBA00023242"/>
    </source>
</evidence>
<comment type="subunit">
    <text evidence="3">Interacts with UBC9, RAN, RBM8A, eIF-1A and PAX6.</text>
</comment>
<dbReference type="GO" id="GO:0005634">
    <property type="term" value="C:nucleus"/>
    <property type="evidence" value="ECO:0007669"/>
    <property type="project" value="UniProtKB-SubCell"/>
</dbReference>
<protein>
    <recommendedName>
        <fullName evidence="6">Importin N-terminal domain-containing protein</fullName>
    </recommendedName>
</protein>
<keyword evidence="4" id="KW-0813">Transport</keyword>
<organism evidence="7 8">
    <name type="scientific">Arctia plantaginis</name>
    <name type="common">Wood tiger moth</name>
    <name type="synonym">Phalaena plantaginis</name>
    <dbReference type="NCBI Taxonomy" id="874455"/>
    <lineage>
        <taxon>Eukaryota</taxon>
        <taxon>Metazoa</taxon>
        <taxon>Ecdysozoa</taxon>
        <taxon>Arthropoda</taxon>
        <taxon>Hexapoda</taxon>
        <taxon>Insecta</taxon>
        <taxon>Pterygota</taxon>
        <taxon>Neoptera</taxon>
        <taxon>Endopterygota</taxon>
        <taxon>Lepidoptera</taxon>
        <taxon>Glossata</taxon>
        <taxon>Ditrysia</taxon>
        <taxon>Noctuoidea</taxon>
        <taxon>Erebidae</taxon>
        <taxon>Arctiinae</taxon>
        <taxon>Arctia</taxon>
    </lineage>
</organism>
<sequence>MEYTAQNLEYAVSVFYNGEQSERAKAHAWLTASQRVPEAWNFVWELLQPSKNTEVQFYAATTLHTKILRCWNEVPQESYNELKDKILQAIFAYSKGPKIVTNRLCISLAAFILQQGTGDLATILRPLSSVENTSLLLEVLTVIPEEYNSMTMGSSLRTKNRIALQRACPAVLEDMLRHLQTVYSPDYYNEAPLEQIIQSWVTAATCACSWLTLGGEDAAEHPGGSLNDRMPLCRALLSVVQLLYTCNTIVSDTALDACEACLSAVRAAGGTSAATRHAGAAIQLLGLIAGCAAPIMQRDNVPNSINEELLSSLITCCVALGECHANVLVQYAENETEAGNGARQLIELLLSAQAAPGHYPLHETRSNLVFGFWYTLQDEVLNVDDSEHDINPVWRPVFSRLLTSLVKKSEAPANLPLSRDDLELLRCYRQDIADTVMYCYGILGGQCWTCVEGAYAAAADECGREAALHVFCALADVAPAQHAPAALLALLQRALHEAHSSHNKRMLNTALDCLGSYASWVASVGQTLSEDLGQSMVRAAGAALAKCPPAAALALRKLAADCSAPAAALAPDIVQAAQSSEGRSDPWVRRQLVAAAGAALAAADLNVAATLLHSLATTLENDLRLQAVSAAGAGAGPGAGAGAGQGAGAAECCAALMGALAAHAPLAKALFRTIAPALPPYAATPSLVEPMFHVLKQTVLSLIDDCLPLVDDIAQLIVAGFNTNPCASGLDLVKLIVIAMGGEWKGSKKLLECSVTASMQALGAEPGARPDLTEGLFTLLQAITKKRPQYVDWLEDILPDLVDLACACVRLWEAGGARAACAWLGALAAARAHVLQPRAPALTAAALACIGGATPRNQIEHLAELLLALNRASWRAGGELATWMRHALAQPGFPTVHATDLHKQKFMAAVIKEKSSKRRLLEHVQEFSLVCRGLVDTEYARQTLASKQLVS</sequence>
<dbReference type="OrthoDB" id="6238971at2759"/>
<evidence type="ECO:0000259" key="6">
    <source>
        <dbReference type="PROSITE" id="PS50166"/>
    </source>
</evidence>
<evidence type="ECO:0000256" key="1">
    <source>
        <dbReference type="ARBA" id="ARBA00004123"/>
    </source>
</evidence>
<dbReference type="InterPro" id="IPR040520">
    <property type="entry name" value="Importin_rep_3"/>
</dbReference>
<dbReference type="InterPro" id="IPR016024">
    <property type="entry name" value="ARM-type_fold"/>
</dbReference>
<dbReference type="SMART" id="SM00913">
    <property type="entry name" value="IBN_N"/>
    <property type="match status" value="1"/>
</dbReference>
<evidence type="ECO:0000256" key="3">
    <source>
        <dbReference type="ARBA" id="ARBA00011422"/>
    </source>
</evidence>
<evidence type="ECO:0000256" key="2">
    <source>
        <dbReference type="ARBA" id="ARBA00007991"/>
    </source>
</evidence>
<evidence type="ECO:0000313" key="8">
    <source>
        <dbReference type="Proteomes" id="UP000494256"/>
    </source>
</evidence>
<dbReference type="Pfam" id="PF03810">
    <property type="entry name" value="IBN_N"/>
    <property type="match status" value="1"/>
</dbReference>
<keyword evidence="5" id="KW-0539">Nucleus</keyword>
<dbReference type="InterPro" id="IPR001494">
    <property type="entry name" value="Importin-beta_N"/>
</dbReference>
<evidence type="ECO:0000256" key="4">
    <source>
        <dbReference type="ARBA" id="ARBA00022448"/>
    </source>
</evidence>
<name>A0A8S1AE71_ARCPL</name>
<dbReference type="AlphaFoldDB" id="A0A8S1AE71"/>
<dbReference type="InterPro" id="IPR040709">
    <property type="entry name" value="Importin_rep_1"/>
</dbReference>
<dbReference type="Pfam" id="PF18773">
    <property type="entry name" value="Importin_rep"/>
    <property type="match status" value="1"/>
</dbReference>
<comment type="similarity">
    <text evidence="2">Belongs to the importin beta family.</text>
</comment>
<dbReference type="GO" id="GO:0005737">
    <property type="term" value="C:cytoplasm"/>
    <property type="evidence" value="ECO:0007669"/>
    <property type="project" value="TreeGrafter"/>
</dbReference>
<dbReference type="InterPro" id="IPR051345">
    <property type="entry name" value="Importin_beta-like_NTR"/>
</dbReference>
<feature type="domain" description="Importin N-terminal" evidence="6">
    <location>
        <begin position="26"/>
        <end position="92"/>
    </location>
</feature>
<accession>A0A8S1AE71</accession>
<dbReference type="Proteomes" id="UP000494256">
    <property type="component" value="Unassembled WGS sequence"/>
</dbReference>
<dbReference type="PANTHER" id="PTHR12363">
    <property type="entry name" value="TRANSPORTIN 3 AND IMPORTIN 13"/>
    <property type="match status" value="1"/>
</dbReference>
<gene>
    <name evidence="7" type="ORF">APLA_LOCUS10583</name>
</gene>
<dbReference type="Gene3D" id="1.25.10.10">
    <property type="entry name" value="Leucine-rich Repeat Variant"/>
    <property type="match status" value="1"/>
</dbReference>
<dbReference type="EMBL" id="CADEBD010000314">
    <property type="protein sequence ID" value="CAB3243920.1"/>
    <property type="molecule type" value="Genomic_DNA"/>
</dbReference>
<dbReference type="Pfam" id="PF18806">
    <property type="entry name" value="Importin_rep_3"/>
    <property type="match status" value="1"/>
</dbReference>
<dbReference type="InterPro" id="IPR011989">
    <property type="entry name" value="ARM-like"/>
</dbReference>
<reference evidence="7 8" key="1">
    <citation type="submission" date="2020-04" db="EMBL/GenBank/DDBJ databases">
        <authorList>
            <person name="Wallbank WR R."/>
            <person name="Pardo Diaz C."/>
            <person name="Kozak K."/>
            <person name="Martin S."/>
            <person name="Jiggins C."/>
            <person name="Moest M."/>
            <person name="Warren A I."/>
            <person name="Byers J.R.P. K."/>
            <person name="Montejo-Kovacevich G."/>
            <person name="Yen C E."/>
        </authorList>
    </citation>
    <scope>NUCLEOTIDE SEQUENCE [LARGE SCALE GENOMIC DNA]</scope>
</reference>
<proteinExistence type="inferred from homology"/>
<comment type="subcellular location">
    <subcellularLocation>
        <location evidence="1">Nucleus</location>
    </subcellularLocation>
</comment>
<dbReference type="PROSITE" id="PS50166">
    <property type="entry name" value="IMPORTIN_B_NT"/>
    <property type="match status" value="1"/>
</dbReference>
<comment type="caution">
    <text evidence="7">The sequence shown here is derived from an EMBL/GenBank/DDBJ whole genome shotgun (WGS) entry which is preliminary data.</text>
</comment>
<dbReference type="GO" id="GO:0006606">
    <property type="term" value="P:protein import into nucleus"/>
    <property type="evidence" value="ECO:0007669"/>
    <property type="project" value="TreeGrafter"/>
</dbReference>